<dbReference type="FunFam" id="1.20.1560.10:FF:000014">
    <property type="entry name" value="Multidrug resistance-associated protein member 4"/>
    <property type="match status" value="1"/>
</dbReference>
<keyword evidence="5" id="KW-0547">Nucleotide-binding</keyword>
<feature type="transmembrane region" description="Helical" evidence="9">
    <location>
        <begin position="758"/>
        <end position="778"/>
    </location>
</feature>
<dbReference type="SUPFAM" id="SSF52540">
    <property type="entry name" value="P-loop containing nucleoside triphosphate hydrolases"/>
    <property type="match status" value="2"/>
</dbReference>
<feature type="transmembrane region" description="Helical" evidence="9">
    <location>
        <begin position="229"/>
        <end position="250"/>
    </location>
</feature>
<evidence type="ECO:0000256" key="8">
    <source>
        <dbReference type="ARBA" id="ARBA00023136"/>
    </source>
</evidence>
<evidence type="ECO:0000256" key="5">
    <source>
        <dbReference type="ARBA" id="ARBA00022741"/>
    </source>
</evidence>
<dbReference type="InterPro" id="IPR044746">
    <property type="entry name" value="ABCC_6TM_D1"/>
</dbReference>
<dbReference type="FunFam" id="1.20.1560.10:FF:000006">
    <property type="entry name" value="ATP-binding cassette, sub-family C (CFTR/MRP), member 9"/>
    <property type="match status" value="1"/>
</dbReference>
<gene>
    <name evidence="11" type="ORF">MELIAE_LOCUS8233</name>
</gene>
<dbReference type="CDD" id="cd18580">
    <property type="entry name" value="ABC_6TM_ABCC_D2"/>
    <property type="match status" value="1"/>
</dbReference>
<dbReference type="InterPro" id="IPR003593">
    <property type="entry name" value="AAA+_ATPase"/>
</dbReference>
<dbReference type="GO" id="GO:0005524">
    <property type="term" value="F:ATP binding"/>
    <property type="evidence" value="ECO:0007669"/>
    <property type="project" value="UniProtKB-KW"/>
</dbReference>
<dbReference type="Gene3D" id="1.20.1560.10">
    <property type="entry name" value="ABC transporter type 1, transmembrane domain"/>
    <property type="match status" value="2"/>
</dbReference>
<evidence type="ECO:0000256" key="4">
    <source>
        <dbReference type="ARBA" id="ARBA00022737"/>
    </source>
</evidence>
<organism evidence="11 12">
    <name type="scientific">Brassicogethes aeneus</name>
    <name type="common">Rape pollen beetle</name>
    <name type="synonym">Meligethes aeneus</name>
    <dbReference type="NCBI Taxonomy" id="1431903"/>
    <lineage>
        <taxon>Eukaryota</taxon>
        <taxon>Metazoa</taxon>
        <taxon>Ecdysozoa</taxon>
        <taxon>Arthropoda</taxon>
        <taxon>Hexapoda</taxon>
        <taxon>Insecta</taxon>
        <taxon>Pterygota</taxon>
        <taxon>Neoptera</taxon>
        <taxon>Endopterygota</taxon>
        <taxon>Coleoptera</taxon>
        <taxon>Polyphaga</taxon>
        <taxon>Cucujiformia</taxon>
        <taxon>Nitidulidae</taxon>
        <taxon>Meligethinae</taxon>
        <taxon>Brassicogethes</taxon>
    </lineage>
</organism>
<keyword evidence="12" id="KW-1185">Reference proteome</keyword>
<keyword evidence="2" id="KW-0813">Transport</keyword>
<evidence type="ECO:0000313" key="11">
    <source>
        <dbReference type="EMBL" id="CAH0557528.1"/>
    </source>
</evidence>
<dbReference type="Gene3D" id="3.40.50.300">
    <property type="entry name" value="P-loop containing nucleotide triphosphate hydrolases"/>
    <property type="match status" value="2"/>
</dbReference>
<dbReference type="PANTHER" id="PTHR24223:SF448">
    <property type="entry name" value="FI20146P1-RELATED"/>
    <property type="match status" value="1"/>
</dbReference>
<dbReference type="PANTHER" id="PTHR24223">
    <property type="entry name" value="ATP-BINDING CASSETTE SUB-FAMILY C"/>
    <property type="match status" value="1"/>
</dbReference>
<dbReference type="InterPro" id="IPR050173">
    <property type="entry name" value="ABC_transporter_C-like"/>
</dbReference>
<dbReference type="InterPro" id="IPR011527">
    <property type="entry name" value="ABC1_TM_dom"/>
</dbReference>
<feature type="domain" description="AAA+ ATPase" evidence="10">
    <location>
        <begin position="1057"/>
        <end position="1237"/>
    </location>
</feature>
<dbReference type="GO" id="GO:0016887">
    <property type="term" value="F:ATP hydrolysis activity"/>
    <property type="evidence" value="ECO:0007669"/>
    <property type="project" value="InterPro"/>
</dbReference>
<evidence type="ECO:0000259" key="10">
    <source>
        <dbReference type="SMART" id="SM00382"/>
    </source>
</evidence>
<dbReference type="InterPro" id="IPR003439">
    <property type="entry name" value="ABC_transporter-like_ATP-bd"/>
</dbReference>
<name>A0A9P0FJG1_BRAAE</name>
<protein>
    <recommendedName>
        <fullName evidence="10">AAA+ ATPase domain-containing protein</fullName>
    </recommendedName>
</protein>
<dbReference type="CDD" id="cd03244">
    <property type="entry name" value="ABCC_MRP_domain2"/>
    <property type="match status" value="1"/>
</dbReference>
<dbReference type="OrthoDB" id="6500128at2759"/>
<keyword evidence="4" id="KW-0677">Repeat</keyword>
<feature type="transmembrane region" description="Helical" evidence="9">
    <location>
        <begin position="76"/>
        <end position="95"/>
    </location>
</feature>
<feature type="transmembrane region" description="Helical" evidence="9">
    <location>
        <begin position="859"/>
        <end position="875"/>
    </location>
</feature>
<dbReference type="InterPro" id="IPR017871">
    <property type="entry name" value="ABC_transporter-like_CS"/>
</dbReference>
<dbReference type="SUPFAM" id="SSF90123">
    <property type="entry name" value="ABC transporter transmembrane region"/>
    <property type="match status" value="2"/>
</dbReference>
<dbReference type="InterPro" id="IPR044726">
    <property type="entry name" value="ABCC_6TM_D2"/>
</dbReference>
<feature type="transmembrane region" description="Helical" evidence="9">
    <location>
        <begin position="940"/>
        <end position="962"/>
    </location>
</feature>
<dbReference type="PROSITE" id="PS00211">
    <property type="entry name" value="ABC_TRANSPORTER_1"/>
    <property type="match status" value="2"/>
</dbReference>
<feature type="transmembrane region" description="Helical" evidence="9">
    <location>
        <begin position="798"/>
        <end position="815"/>
    </location>
</feature>
<dbReference type="Proteomes" id="UP001154078">
    <property type="component" value="Chromosome 5"/>
</dbReference>
<evidence type="ECO:0000256" key="9">
    <source>
        <dbReference type="SAM" id="Phobius"/>
    </source>
</evidence>
<dbReference type="InterPro" id="IPR036640">
    <property type="entry name" value="ABC1_TM_sf"/>
</dbReference>
<evidence type="ECO:0000313" key="12">
    <source>
        <dbReference type="Proteomes" id="UP001154078"/>
    </source>
</evidence>
<feature type="domain" description="AAA+ ATPase" evidence="10">
    <location>
        <begin position="431"/>
        <end position="604"/>
    </location>
</feature>
<reference evidence="11" key="1">
    <citation type="submission" date="2021-12" db="EMBL/GenBank/DDBJ databases">
        <authorList>
            <person name="King R."/>
        </authorList>
    </citation>
    <scope>NUCLEOTIDE SEQUENCE</scope>
</reference>
<dbReference type="CDD" id="cd18579">
    <property type="entry name" value="ABC_6TM_ABCC_D1"/>
    <property type="match status" value="1"/>
</dbReference>
<accession>A0A9P0FJG1</accession>
<evidence type="ECO:0000256" key="2">
    <source>
        <dbReference type="ARBA" id="ARBA00022448"/>
    </source>
</evidence>
<dbReference type="GO" id="GO:0016020">
    <property type="term" value="C:membrane"/>
    <property type="evidence" value="ECO:0007669"/>
    <property type="project" value="UniProtKB-SubCell"/>
</dbReference>
<dbReference type="Pfam" id="PF00664">
    <property type="entry name" value="ABC_membrane"/>
    <property type="match status" value="2"/>
</dbReference>
<dbReference type="GO" id="GO:0140359">
    <property type="term" value="F:ABC-type transporter activity"/>
    <property type="evidence" value="ECO:0007669"/>
    <property type="project" value="InterPro"/>
</dbReference>
<evidence type="ECO:0000256" key="1">
    <source>
        <dbReference type="ARBA" id="ARBA00004141"/>
    </source>
</evidence>
<dbReference type="AlphaFoldDB" id="A0A9P0FJG1"/>
<dbReference type="CDD" id="cd03250">
    <property type="entry name" value="ABCC_MRP_domain1"/>
    <property type="match status" value="1"/>
</dbReference>
<dbReference type="FunFam" id="3.40.50.300:FF:000973">
    <property type="entry name" value="Multidrug resistance-associated protein 4"/>
    <property type="match status" value="1"/>
</dbReference>
<dbReference type="EMBL" id="OV121136">
    <property type="protein sequence ID" value="CAH0557528.1"/>
    <property type="molecule type" value="Genomic_DNA"/>
</dbReference>
<keyword evidence="7 9" id="KW-1133">Transmembrane helix</keyword>
<keyword evidence="3 9" id="KW-0812">Transmembrane</keyword>
<dbReference type="FunFam" id="3.40.50.300:FF:000163">
    <property type="entry name" value="Multidrug resistance-associated protein member 4"/>
    <property type="match status" value="1"/>
</dbReference>
<proteinExistence type="predicted"/>
<evidence type="ECO:0000256" key="3">
    <source>
        <dbReference type="ARBA" id="ARBA00022692"/>
    </source>
</evidence>
<evidence type="ECO:0000256" key="7">
    <source>
        <dbReference type="ARBA" id="ARBA00022989"/>
    </source>
</evidence>
<dbReference type="InterPro" id="IPR027417">
    <property type="entry name" value="P-loop_NTPase"/>
</dbReference>
<feature type="transmembrane region" description="Helical" evidence="9">
    <location>
        <begin position="836"/>
        <end position="853"/>
    </location>
</feature>
<feature type="transmembrane region" description="Helical" evidence="9">
    <location>
        <begin position="690"/>
        <end position="710"/>
    </location>
</feature>
<evidence type="ECO:0000256" key="6">
    <source>
        <dbReference type="ARBA" id="ARBA00022840"/>
    </source>
</evidence>
<dbReference type="SMART" id="SM00382">
    <property type="entry name" value="AAA"/>
    <property type="match status" value="2"/>
</dbReference>
<comment type="subcellular location">
    <subcellularLocation>
        <location evidence="1">Membrane</location>
        <topology evidence="1">Multi-pass membrane protein</topology>
    </subcellularLocation>
</comment>
<feature type="transmembrane region" description="Helical" evidence="9">
    <location>
        <begin position="130"/>
        <end position="148"/>
    </location>
</feature>
<feature type="transmembrane region" description="Helical" evidence="9">
    <location>
        <begin position="314"/>
        <end position="338"/>
    </location>
</feature>
<sequence length="1272" mass="143290">MDHGKAEKRKAHPKEKANLLSLITFFYTRKLFGKALKNDLQEKDLYRVLDSCNSKIRGDQVELAWKKISSGGQKPTIALLLWHCFGIRYLIYGLIHVTWKVMHTIVEPYSMSQLIGYFKEGQKEISRNDAYYYGSILLGLNAAQFIYVHNWILIMQTLAIQIRTGLSSLIYRKALKLTPSAMANINFGNIVTLITKDVQTFQQSVWIVNDMWINTIQALVTCCLLFFKMGYIAFIGIACMILLIPIQLYIGKLISIMRLTVGAKTDERLQVTQETLSSIKIIKMYTWEKYFHDLVTLARQNEVDSMLKGFYLKIVLVMVGVLGSKVSFYVLISLYVWLGENASPELIFYIVACFKDLKWSLGYLIPSSLASGSELYASVKRINLVLQAEEIKKAEGSGSDEITLKPKVELKGVSVKIRDMLILQDVSLSLSAGLTLVTGNVGSGKSSLVKTILQDYPKDSGHLVTYGRISYASQDPWLFPSSVKQNILFGEKFNAERYDEVINVCALKFDLDLLEHGDETIVADRGINLSKGQQARINLARAVYRQSEVYLLDDSLTALDAHVQDFIFAKCIKGFLKGKLVVLVTQSHHHLVEADTVVIMSNGTIKSTGQPTKQLIQQVEEVMGEDDEIDEGENDYEVVQNEEIEVPGKDAEPNKTEKHTLIEAEQTVKKKVYHEEKKEGSVDFGIYKKYIQFGGGYFVFLGIIVTFFAAQYSESYSDKLLSSWVDYTPKLLVCQELLNVSTNASECAGLEKDSKFTFNLFSVMLIVSVALQLIRAYWLLNFARVASFCIHKAMTHSIINAVMYFFDSHFIGNIINRFSQDLNNLDEQLPSVLRECFRIVFAVGGIVFLLTMINWRFLVAAIILLLILVGLRKLYMPLGRSLKRLEGSTRSPLLGHLNASLEGLTTIRAFKQQLILKDEFDRHQDLFTSAHYTLLCSSRALGFTIDFLCTCLITMVVSRFMFFNSGESAGKVGLAITQVFMLAGQVQWGVRQWAELENQMTSMERVMEYTEIKAENASGQSPQDWPKHGAVQFKKVSLKYFNTHEAVLKGLSIEVKAGEKIGIVGRTGAGKSSIISTLFRLYDIDGSIDIDGVDTKTVSLSVLRKSIAIIPQDPVLFTGTMRSNIDPLNIYEDEQIWEAIGKVKIKAMIPSLDMPIKESGTNFSSGQRQLVCLARAIIRKNKIVVLDEATANMDPETDALLQNTIKENFKNCTVFTIAHRLHSIIECDKVLVLDRGNVLEYDHPKTLLKNREGSFSKMVQQSGLHLDVKKNE</sequence>
<keyword evidence="8 9" id="KW-0472">Membrane</keyword>
<dbReference type="Pfam" id="PF00005">
    <property type="entry name" value="ABC_tran"/>
    <property type="match status" value="2"/>
</dbReference>
<keyword evidence="6" id="KW-0067">ATP-binding</keyword>